<proteinExistence type="predicted"/>
<evidence type="ECO:0000256" key="1">
    <source>
        <dbReference type="SAM" id="Phobius"/>
    </source>
</evidence>
<sequence>MNYLLSGKRHVQCQDEGETHKVFGLAAAVYFTVIFTAARPLHEWVFTQWMFTYEIAFVKRGLHGEILGLLGFEISYLLIFSIVMVLL</sequence>
<dbReference type="RefSeq" id="WP_237852693.1">
    <property type="nucleotide sequence ID" value="NZ_JAKLWS010000004.1"/>
</dbReference>
<reference evidence="2" key="2">
    <citation type="submission" date="2024-05" db="EMBL/GenBank/DDBJ databases">
        <title>Rhodohalobacter halophilus gen. nov., sp. nov., a moderately halophilic member of the family Balneolaceae.</title>
        <authorList>
            <person name="Xia J."/>
        </authorList>
    </citation>
    <scope>NUCLEOTIDE SEQUENCE</scope>
    <source>
        <strain evidence="2">WB101</strain>
    </source>
</reference>
<comment type="caution">
    <text evidence="2">The sequence shown here is derived from an EMBL/GenBank/DDBJ whole genome shotgun (WGS) entry which is preliminary data.</text>
</comment>
<keyword evidence="1" id="KW-0812">Transmembrane</keyword>
<keyword evidence="1" id="KW-0472">Membrane</keyword>
<evidence type="ECO:0000313" key="2">
    <source>
        <dbReference type="EMBL" id="MCG2587849.1"/>
    </source>
</evidence>
<protein>
    <submittedName>
        <fullName evidence="2">Uncharacterized protein</fullName>
    </submittedName>
</protein>
<feature type="transmembrane region" description="Helical" evidence="1">
    <location>
        <begin position="21"/>
        <end position="41"/>
    </location>
</feature>
<dbReference type="EMBL" id="JAKLWS010000004">
    <property type="protein sequence ID" value="MCG2587849.1"/>
    <property type="molecule type" value="Genomic_DNA"/>
</dbReference>
<reference evidence="2" key="1">
    <citation type="submission" date="2022-01" db="EMBL/GenBank/DDBJ databases">
        <authorList>
            <person name="Wang Y."/>
        </authorList>
    </citation>
    <scope>NUCLEOTIDE SEQUENCE</scope>
    <source>
        <strain evidence="2">WB101</strain>
    </source>
</reference>
<keyword evidence="1" id="KW-1133">Transmembrane helix</keyword>
<keyword evidence="3" id="KW-1185">Reference proteome</keyword>
<feature type="transmembrane region" description="Helical" evidence="1">
    <location>
        <begin position="66"/>
        <end position="86"/>
    </location>
</feature>
<accession>A0ABS9KAH2</accession>
<evidence type="ECO:0000313" key="3">
    <source>
        <dbReference type="Proteomes" id="UP001165366"/>
    </source>
</evidence>
<organism evidence="2 3">
    <name type="scientific">Rhodohalobacter sulfatireducens</name>
    <dbReference type="NCBI Taxonomy" id="2911366"/>
    <lineage>
        <taxon>Bacteria</taxon>
        <taxon>Pseudomonadati</taxon>
        <taxon>Balneolota</taxon>
        <taxon>Balneolia</taxon>
        <taxon>Balneolales</taxon>
        <taxon>Balneolaceae</taxon>
        <taxon>Rhodohalobacter</taxon>
    </lineage>
</organism>
<dbReference type="Proteomes" id="UP001165366">
    <property type="component" value="Unassembled WGS sequence"/>
</dbReference>
<name>A0ABS9KAH2_9BACT</name>
<gene>
    <name evidence="2" type="ORF">L6773_04690</name>
</gene>